<gene>
    <name evidence="9" type="ORF">ONZ51_g3947</name>
</gene>
<keyword evidence="2" id="KW-0521">NADP</keyword>
<evidence type="ECO:0000256" key="5">
    <source>
        <dbReference type="PIRSR" id="PIRSR000097-2"/>
    </source>
</evidence>
<evidence type="ECO:0000256" key="6">
    <source>
        <dbReference type="PIRSR" id="PIRSR000097-3"/>
    </source>
</evidence>
<dbReference type="GO" id="GO:0016652">
    <property type="term" value="F:oxidoreductase activity, acting on NAD(P)H as acceptor"/>
    <property type="evidence" value="ECO:0007669"/>
    <property type="project" value="InterPro"/>
</dbReference>
<dbReference type="SUPFAM" id="SSF51430">
    <property type="entry name" value="NAD(P)-linked oxidoreductase"/>
    <property type="match status" value="1"/>
</dbReference>
<evidence type="ECO:0000256" key="4">
    <source>
        <dbReference type="PIRSR" id="PIRSR000097-1"/>
    </source>
</evidence>
<keyword evidence="10" id="KW-1185">Reference proteome</keyword>
<evidence type="ECO:0000256" key="2">
    <source>
        <dbReference type="ARBA" id="ARBA00022857"/>
    </source>
</evidence>
<dbReference type="Pfam" id="PF00248">
    <property type="entry name" value="Aldo_ket_red"/>
    <property type="match status" value="2"/>
</dbReference>
<dbReference type="PANTHER" id="PTHR43827:SF3">
    <property type="entry name" value="NADP-DEPENDENT OXIDOREDUCTASE DOMAIN-CONTAINING PROTEIN"/>
    <property type="match status" value="1"/>
</dbReference>
<feature type="domain" description="NADP-dependent oxidoreductase" evidence="8">
    <location>
        <begin position="14"/>
        <end position="145"/>
    </location>
</feature>
<evidence type="ECO:0000313" key="9">
    <source>
        <dbReference type="EMBL" id="KAJ8487792.1"/>
    </source>
</evidence>
<keyword evidence="3" id="KW-0560">Oxidoreductase</keyword>
<feature type="site" description="Lowers pKa of active site Tyr" evidence="6">
    <location>
        <position position="73"/>
    </location>
</feature>
<dbReference type="InterPro" id="IPR044494">
    <property type="entry name" value="AKR3C2/3"/>
</dbReference>
<evidence type="ECO:0000256" key="1">
    <source>
        <dbReference type="ARBA" id="ARBA00007905"/>
    </source>
</evidence>
<dbReference type="InterPro" id="IPR023210">
    <property type="entry name" value="NADP_OxRdtase_dom"/>
</dbReference>
<reference evidence="9" key="1">
    <citation type="submission" date="2022-11" db="EMBL/GenBank/DDBJ databases">
        <title>Genome Sequence of Cubamyces cubensis.</title>
        <authorList>
            <person name="Buettner E."/>
        </authorList>
    </citation>
    <scope>NUCLEOTIDE SEQUENCE</scope>
    <source>
        <strain evidence="9">MPL-01</strain>
    </source>
</reference>
<evidence type="ECO:0000313" key="10">
    <source>
        <dbReference type="Proteomes" id="UP001215151"/>
    </source>
</evidence>
<feature type="binding site" evidence="5">
    <location>
        <position position="118"/>
    </location>
    <ligand>
        <name>substrate</name>
    </ligand>
</feature>
<dbReference type="PANTHER" id="PTHR43827">
    <property type="entry name" value="2,5-DIKETO-D-GLUCONIC ACID REDUCTASE"/>
    <property type="match status" value="1"/>
</dbReference>
<dbReference type="GO" id="GO:0016616">
    <property type="term" value="F:oxidoreductase activity, acting on the CH-OH group of donors, NAD or NADP as acceptor"/>
    <property type="evidence" value="ECO:0007669"/>
    <property type="project" value="UniProtKB-ARBA"/>
</dbReference>
<comment type="similarity">
    <text evidence="1">Belongs to the aldo/keto reductase family.</text>
</comment>
<name>A0AAD7XD04_9APHY</name>
<comment type="caution">
    <text evidence="9">The sequence shown here is derived from an EMBL/GenBank/DDBJ whole genome shotgun (WGS) entry which is preliminary data.</text>
</comment>
<dbReference type="Proteomes" id="UP001215151">
    <property type="component" value="Unassembled WGS sequence"/>
</dbReference>
<dbReference type="PIRSF" id="PIRSF000097">
    <property type="entry name" value="AKR"/>
    <property type="match status" value="1"/>
</dbReference>
<dbReference type="CDD" id="cd19120">
    <property type="entry name" value="AKR_AKR3C2-3"/>
    <property type="match status" value="1"/>
</dbReference>
<evidence type="ECO:0000256" key="7">
    <source>
        <dbReference type="SAM" id="Phobius"/>
    </source>
</evidence>
<keyword evidence="7" id="KW-0812">Transmembrane</keyword>
<dbReference type="EMBL" id="JAPEVG010000073">
    <property type="protein sequence ID" value="KAJ8487792.1"/>
    <property type="molecule type" value="Genomic_DNA"/>
</dbReference>
<dbReference type="Gene3D" id="3.20.20.100">
    <property type="entry name" value="NADP-dependent oxidoreductase domain"/>
    <property type="match status" value="1"/>
</dbReference>
<keyword evidence="7" id="KW-0472">Membrane</keyword>
<evidence type="ECO:0000259" key="8">
    <source>
        <dbReference type="Pfam" id="PF00248"/>
    </source>
</evidence>
<dbReference type="AlphaFoldDB" id="A0AAD7XD04"/>
<keyword evidence="7" id="KW-1133">Transmembrane helix</keyword>
<organism evidence="9 10">
    <name type="scientific">Trametes cubensis</name>
    <dbReference type="NCBI Taxonomy" id="1111947"/>
    <lineage>
        <taxon>Eukaryota</taxon>
        <taxon>Fungi</taxon>
        <taxon>Dikarya</taxon>
        <taxon>Basidiomycota</taxon>
        <taxon>Agaricomycotina</taxon>
        <taxon>Agaricomycetes</taxon>
        <taxon>Polyporales</taxon>
        <taxon>Polyporaceae</taxon>
        <taxon>Trametes</taxon>
    </lineage>
</organism>
<dbReference type="InterPro" id="IPR036812">
    <property type="entry name" value="NAD(P)_OxRdtase_dom_sf"/>
</dbReference>
<accession>A0AAD7XD04</accession>
<feature type="domain" description="NADP-dependent oxidoreductase" evidence="8">
    <location>
        <begin position="167"/>
        <end position="298"/>
    </location>
</feature>
<dbReference type="PRINTS" id="PR00069">
    <property type="entry name" value="ALDKETRDTASE"/>
</dbReference>
<evidence type="ECO:0000256" key="3">
    <source>
        <dbReference type="ARBA" id="ARBA00023002"/>
    </source>
</evidence>
<feature type="transmembrane region" description="Helical" evidence="7">
    <location>
        <begin position="311"/>
        <end position="334"/>
    </location>
</feature>
<dbReference type="InterPro" id="IPR020471">
    <property type="entry name" value="AKR"/>
</dbReference>
<sequence>MDAGFAAGTSIPSVAFGTWTLGGGAQATDYVEQAISVGFSHIDTAQSYRNEEEAGKAIRESGLAREDLYITTKFSGRDGLDIETSIKNSLKFLRFRANGFCTVLLQLGVDYVDLYLIHHPRLATPDIPTAWAKMEKLKQDGLVKSASPTPFIRFEDSPLTFCSARRRSIGVSNFGVPELQILLASAKVKPAANQILLHPYVHARQSPIIEFGNAHGIVSEAYSVLIPLTHQPGGPVDKPVNDIASRLQVKPEQVLLAWAKSKGVVVVTSSTKEERLKGYLAAGDLALTADDVAAIDAAGAKGARRQKVRAFVSRVAVVALAAAVGFGVCGYLGIDLI</sequence>
<protein>
    <recommendedName>
        <fullName evidence="8">NADP-dependent oxidoreductase domain-containing protein</fullName>
    </recommendedName>
</protein>
<proteinExistence type="inferred from homology"/>
<feature type="active site" description="Proton donor" evidence="4">
    <location>
        <position position="48"/>
    </location>
</feature>